<feature type="region of interest" description="Disordered" evidence="1">
    <location>
        <begin position="164"/>
        <end position="192"/>
    </location>
</feature>
<evidence type="ECO:0000313" key="2">
    <source>
        <dbReference type="EMBL" id="SAL96214.1"/>
    </source>
</evidence>
<reference evidence="2" key="1">
    <citation type="submission" date="2016-04" db="EMBL/GenBank/DDBJ databases">
        <authorList>
            <person name="Evans L.H."/>
            <person name="Alamgir A."/>
            <person name="Owens N."/>
            <person name="Weber N.D."/>
            <person name="Virtaneva K."/>
            <person name="Barbian K."/>
            <person name="Babar A."/>
            <person name="Rosenke K."/>
        </authorList>
    </citation>
    <scope>NUCLEOTIDE SEQUENCE [LARGE SCALE GENOMIC DNA]</scope>
    <source>
        <strain evidence="2">CBS 101.48</strain>
    </source>
</reference>
<name>A0A163IZ69_ABSGL</name>
<dbReference type="InParanoid" id="A0A163IZ69"/>
<feature type="region of interest" description="Disordered" evidence="1">
    <location>
        <begin position="278"/>
        <end position="318"/>
    </location>
</feature>
<organism evidence="2">
    <name type="scientific">Absidia glauca</name>
    <name type="common">Pin mould</name>
    <dbReference type="NCBI Taxonomy" id="4829"/>
    <lineage>
        <taxon>Eukaryota</taxon>
        <taxon>Fungi</taxon>
        <taxon>Fungi incertae sedis</taxon>
        <taxon>Mucoromycota</taxon>
        <taxon>Mucoromycotina</taxon>
        <taxon>Mucoromycetes</taxon>
        <taxon>Mucorales</taxon>
        <taxon>Cunninghamellaceae</taxon>
        <taxon>Absidia</taxon>
    </lineage>
</organism>
<feature type="compositionally biased region" description="Acidic residues" evidence="1">
    <location>
        <begin position="170"/>
        <end position="186"/>
    </location>
</feature>
<protein>
    <submittedName>
        <fullName evidence="2">Uncharacterized protein</fullName>
    </submittedName>
</protein>
<feature type="compositionally biased region" description="Low complexity" evidence="1">
    <location>
        <begin position="46"/>
        <end position="76"/>
    </location>
</feature>
<dbReference type="AlphaFoldDB" id="A0A163IZ69"/>
<keyword evidence="3" id="KW-1185">Reference proteome</keyword>
<accession>A0A163IZ69</accession>
<evidence type="ECO:0000313" key="3">
    <source>
        <dbReference type="Proteomes" id="UP000078561"/>
    </source>
</evidence>
<feature type="region of interest" description="Disordered" evidence="1">
    <location>
        <begin position="1"/>
        <end position="77"/>
    </location>
</feature>
<dbReference type="STRING" id="4829.A0A163IZ69"/>
<dbReference type="Proteomes" id="UP000078561">
    <property type="component" value="Unassembled WGS sequence"/>
</dbReference>
<dbReference type="EMBL" id="LT550732">
    <property type="protein sequence ID" value="SAL96214.1"/>
    <property type="molecule type" value="Genomic_DNA"/>
</dbReference>
<feature type="region of interest" description="Disordered" evidence="1">
    <location>
        <begin position="89"/>
        <end position="126"/>
    </location>
</feature>
<sequence>MAFAQQQIRPRHRSRPSFASTDEALQSPSPPNSNRILSPGQAHVINNSSTSTGTSTTSNSTTTSTANTTLTPSTFSDSETDWHVISSALRSSSSSSSGTTASSSSSSGSSSSSSLPPLPLHNLDRRDSLSIESSEIESYSSFRPSDTESFSDIDFAFDVLPSHDGTGAFTEDDDDFDPTTTSEEEAGNIQPQQQLSTVLSRQHHRQSDGANVLVLRTAPPLPSTLGDFEPNSPSMPNILLPYGGIHLPSFAGRSHLSTVSNHTLYHSAAEQHHFESPTFHPTAKDVTLSSDDTHSLSRQEDEYNSATTNTSSGDQINFTRKRPRNLDRIPTHHPSFPGSITSFAILSAIWNNLRRLTTHLIENDTYTADAFTTLVSEATLEGCLPFGSHLHMELAAGIRPAYNTRGYDDGLPGM</sequence>
<proteinExistence type="predicted"/>
<evidence type="ECO:0000256" key="1">
    <source>
        <dbReference type="SAM" id="MobiDB-lite"/>
    </source>
</evidence>
<feature type="compositionally biased region" description="Polar residues" evidence="1">
    <location>
        <begin position="17"/>
        <end position="36"/>
    </location>
</feature>
<feature type="compositionally biased region" description="Polar residues" evidence="1">
    <location>
        <begin position="304"/>
        <end position="318"/>
    </location>
</feature>
<dbReference type="OrthoDB" id="2268337at2759"/>
<gene>
    <name evidence="2" type="primary">ABSGL_01589.1 scaffold 1725</name>
</gene>
<feature type="compositionally biased region" description="Basic and acidic residues" evidence="1">
    <location>
        <begin position="291"/>
        <end position="301"/>
    </location>
</feature>
<feature type="compositionally biased region" description="Low complexity" evidence="1">
    <location>
        <begin position="89"/>
        <end position="115"/>
    </location>
</feature>